<accession>Q10YJ9</accession>
<evidence type="ECO:0000313" key="1">
    <source>
        <dbReference type="EMBL" id="ABG52675.1"/>
    </source>
</evidence>
<dbReference type="HOGENOM" id="CLU_2496955_0_0_3"/>
<dbReference type="EMBL" id="CP000393">
    <property type="protein sequence ID" value="ABG52675.1"/>
    <property type="molecule type" value="Genomic_DNA"/>
</dbReference>
<dbReference type="RefSeq" id="WP_011613010.1">
    <property type="nucleotide sequence ID" value="NC_008312.1"/>
</dbReference>
<organism evidence="1">
    <name type="scientific">Trichodesmium erythraeum (strain IMS101)</name>
    <dbReference type="NCBI Taxonomy" id="203124"/>
    <lineage>
        <taxon>Bacteria</taxon>
        <taxon>Bacillati</taxon>
        <taxon>Cyanobacteriota</taxon>
        <taxon>Cyanophyceae</taxon>
        <taxon>Oscillatoriophycideae</taxon>
        <taxon>Oscillatoriales</taxon>
        <taxon>Microcoleaceae</taxon>
        <taxon>Trichodesmium</taxon>
    </lineage>
</organism>
<protein>
    <submittedName>
        <fullName evidence="1">Uncharacterized protein</fullName>
    </submittedName>
</protein>
<proteinExistence type="predicted"/>
<dbReference type="AlphaFoldDB" id="Q10YJ9"/>
<dbReference type="KEGG" id="ter:Tery_3599"/>
<gene>
    <name evidence="1" type="ordered locus">Tery_3599</name>
</gene>
<sequence length="86" mass="10377">MALVRSLTFSLWTLLSNTFVKNIQLILSNHLTTTQKKKSRKKEIPPEIKEENQEKAKKRIFLEHVIRLIKIFILPRERFRLKDNNY</sequence>
<reference evidence="1" key="1">
    <citation type="submission" date="2006-06" db="EMBL/GenBank/DDBJ databases">
        <title>Complete sequence of Trichodesmium erythraeum IMS101.</title>
        <authorList>
            <consortium name="US DOE Joint Genome Institute"/>
            <person name="Copeland A."/>
            <person name="Lucas S."/>
            <person name="Lapidus A."/>
            <person name="Barry K."/>
            <person name="Detter J.C."/>
            <person name="Glavina del Rio T."/>
            <person name="Hammon N."/>
            <person name="Israni S."/>
            <person name="Dalin E."/>
            <person name="Tice H."/>
            <person name="Pitluck S."/>
            <person name="Kiss H."/>
            <person name="Munk A.C."/>
            <person name="Brettin T."/>
            <person name="Bruce D."/>
            <person name="Han C."/>
            <person name="Tapia R."/>
            <person name="Gilna P."/>
            <person name="Schmutz J."/>
            <person name="Larimer F."/>
            <person name="Land M."/>
            <person name="Hauser L."/>
            <person name="Kyrpides N."/>
            <person name="Kim E."/>
            <person name="Richardson P."/>
        </authorList>
    </citation>
    <scope>NUCLEOTIDE SEQUENCE [LARGE SCALE GENOMIC DNA]</scope>
    <source>
        <strain evidence="1">IMS101</strain>
    </source>
</reference>
<name>Q10YJ9_TRIEI</name>